<keyword evidence="5" id="KW-1185">Reference proteome</keyword>
<evidence type="ECO:0000259" key="3">
    <source>
        <dbReference type="PROSITE" id="PS50157"/>
    </source>
</evidence>
<dbReference type="GO" id="GO:0008270">
    <property type="term" value="F:zinc ion binding"/>
    <property type="evidence" value="ECO:0007669"/>
    <property type="project" value="UniProtKB-KW"/>
</dbReference>
<dbReference type="Proteomes" id="UP001157006">
    <property type="component" value="Chromosome 1S"/>
</dbReference>
<organism evidence="4 5">
    <name type="scientific">Vicia faba</name>
    <name type="common">Broad bean</name>
    <name type="synonym">Faba vulgaris</name>
    <dbReference type="NCBI Taxonomy" id="3906"/>
    <lineage>
        <taxon>Eukaryota</taxon>
        <taxon>Viridiplantae</taxon>
        <taxon>Streptophyta</taxon>
        <taxon>Embryophyta</taxon>
        <taxon>Tracheophyta</taxon>
        <taxon>Spermatophyta</taxon>
        <taxon>Magnoliopsida</taxon>
        <taxon>eudicotyledons</taxon>
        <taxon>Gunneridae</taxon>
        <taxon>Pentapetalae</taxon>
        <taxon>rosids</taxon>
        <taxon>fabids</taxon>
        <taxon>Fabales</taxon>
        <taxon>Fabaceae</taxon>
        <taxon>Papilionoideae</taxon>
        <taxon>50 kb inversion clade</taxon>
        <taxon>NPAAA clade</taxon>
        <taxon>Hologalegina</taxon>
        <taxon>IRL clade</taxon>
        <taxon>Fabeae</taxon>
        <taxon>Vicia</taxon>
    </lineage>
</organism>
<keyword evidence="1" id="KW-0863">Zinc-finger</keyword>
<feature type="domain" description="C2H2-type" evidence="3">
    <location>
        <begin position="95"/>
        <end position="117"/>
    </location>
</feature>
<proteinExistence type="predicted"/>
<dbReference type="InterPro" id="IPR036236">
    <property type="entry name" value="Znf_C2H2_sf"/>
</dbReference>
<gene>
    <name evidence="4" type="ORF">VFH_I139040</name>
</gene>
<dbReference type="PANTHER" id="PTHR47591">
    <property type="entry name" value="ZINC FINGER PROTEIN ZAT2-RELATED"/>
    <property type="match status" value="1"/>
</dbReference>
<name>A0AAV0ZEP4_VICFA</name>
<keyword evidence="1" id="KW-0479">Metal-binding</keyword>
<dbReference type="PROSITE" id="PS00028">
    <property type="entry name" value="ZINC_FINGER_C2H2_1"/>
    <property type="match status" value="2"/>
</dbReference>
<dbReference type="SMART" id="SM00355">
    <property type="entry name" value="ZnF_C2H2"/>
    <property type="match status" value="2"/>
</dbReference>
<dbReference type="PROSITE" id="PS50157">
    <property type="entry name" value="ZINC_FINGER_C2H2_2"/>
    <property type="match status" value="2"/>
</dbReference>
<evidence type="ECO:0000256" key="2">
    <source>
        <dbReference type="SAM" id="MobiDB-lite"/>
    </source>
</evidence>
<evidence type="ECO:0000313" key="5">
    <source>
        <dbReference type="Proteomes" id="UP001157006"/>
    </source>
</evidence>
<dbReference type="SUPFAM" id="SSF57667">
    <property type="entry name" value="beta-beta-alpha zinc fingers"/>
    <property type="match status" value="1"/>
</dbReference>
<dbReference type="Pfam" id="PF13894">
    <property type="entry name" value="zf-C2H2_4"/>
    <property type="match status" value="1"/>
</dbReference>
<dbReference type="AlphaFoldDB" id="A0AAV0ZEP4"/>
<dbReference type="InterPro" id="IPR013087">
    <property type="entry name" value="Znf_C2H2_type"/>
</dbReference>
<keyword evidence="1" id="KW-0862">Zinc</keyword>
<feature type="domain" description="C2H2-type" evidence="3">
    <location>
        <begin position="28"/>
        <end position="55"/>
    </location>
</feature>
<dbReference type="PANTHER" id="PTHR47591:SF13">
    <property type="entry name" value="OS02G0293900 PROTEIN"/>
    <property type="match status" value="1"/>
</dbReference>
<evidence type="ECO:0000313" key="4">
    <source>
        <dbReference type="EMBL" id="CAI8594392.1"/>
    </source>
</evidence>
<feature type="region of interest" description="Disordered" evidence="2">
    <location>
        <begin position="121"/>
        <end position="151"/>
    </location>
</feature>
<feature type="compositionally biased region" description="Low complexity" evidence="2">
    <location>
        <begin position="126"/>
        <end position="136"/>
    </location>
</feature>
<evidence type="ECO:0000256" key="1">
    <source>
        <dbReference type="PROSITE-ProRule" id="PRU00042"/>
    </source>
</evidence>
<dbReference type="EMBL" id="OX451735">
    <property type="protein sequence ID" value="CAI8594392.1"/>
    <property type="molecule type" value="Genomic_DNA"/>
</dbReference>
<dbReference type="Gene3D" id="3.30.160.60">
    <property type="entry name" value="Classic Zinc Finger"/>
    <property type="match status" value="1"/>
</dbReference>
<dbReference type="Pfam" id="PF13912">
    <property type="entry name" value="zf-C2H2_6"/>
    <property type="match status" value="1"/>
</dbReference>
<accession>A0AAV0ZEP4</accession>
<protein>
    <recommendedName>
        <fullName evidence="3">C2H2-type domain-containing protein</fullName>
    </recommendedName>
</protein>
<reference evidence="4 5" key="1">
    <citation type="submission" date="2023-01" db="EMBL/GenBank/DDBJ databases">
        <authorList>
            <person name="Kreplak J."/>
        </authorList>
    </citation>
    <scope>NUCLEOTIDE SEQUENCE [LARGE SCALE GENOMIC DNA]</scope>
</reference>
<feature type="region of interest" description="Disordered" evidence="2">
    <location>
        <begin position="253"/>
        <end position="290"/>
    </location>
</feature>
<sequence>MKRSRSVSNSENDYEVKINKIPVQDLKHKCNICGKAYDNGKALGGHRRSHFLKKKANHHSQKVKTPLSIRVRNNRANCFIDDKYDGEEIDEKKKLSCYICEKEFCTNNALYGHMRSHPDRVCKGVSPPSSNNSNSSTRQNKEDEDDYSLPRWQKRDKRGRKCIGSAEAASNLLHLRSDKHFSNLSSDESKTHKLPVSQSYHERDFHMSNDDETPKLLIPRHKGDIYKSESSMNENENQKKKLGMKNIKIFIGSSSKIRNKNNENDDDGDETDDKKLKKSKSLSQLHVKEEEVNHYDEQKILDFDLNEPYVLED</sequence>